<feature type="compositionally biased region" description="Low complexity" evidence="1">
    <location>
        <begin position="366"/>
        <end position="393"/>
    </location>
</feature>
<feature type="region of interest" description="Disordered" evidence="1">
    <location>
        <begin position="553"/>
        <end position="574"/>
    </location>
</feature>
<dbReference type="Proteomes" id="UP000799436">
    <property type="component" value="Unassembled WGS sequence"/>
</dbReference>
<feature type="compositionally biased region" description="Pro residues" evidence="1">
    <location>
        <begin position="244"/>
        <end position="259"/>
    </location>
</feature>
<gene>
    <name evidence="2" type="ORF">EJ03DRAFT_377478</name>
</gene>
<reference evidence="2" key="1">
    <citation type="journal article" date="2020" name="Stud. Mycol.">
        <title>101 Dothideomycetes genomes: a test case for predicting lifestyles and emergence of pathogens.</title>
        <authorList>
            <person name="Haridas S."/>
            <person name="Albert R."/>
            <person name="Binder M."/>
            <person name="Bloem J."/>
            <person name="Labutti K."/>
            <person name="Salamov A."/>
            <person name="Andreopoulos B."/>
            <person name="Baker S."/>
            <person name="Barry K."/>
            <person name="Bills G."/>
            <person name="Bluhm B."/>
            <person name="Cannon C."/>
            <person name="Castanera R."/>
            <person name="Culley D."/>
            <person name="Daum C."/>
            <person name="Ezra D."/>
            <person name="Gonzalez J."/>
            <person name="Henrissat B."/>
            <person name="Kuo A."/>
            <person name="Liang C."/>
            <person name="Lipzen A."/>
            <person name="Lutzoni F."/>
            <person name="Magnuson J."/>
            <person name="Mondo S."/>
            <person name="Nolan M."/>
            <person name="Ohm R."/>
            <person name="Pangilinan J."/>
            <person name="Park H.-J."/>
            <person name="Ramirez L."/>
            <person name="Alfaro M."/>
            <person name="Sun H."/>
            <person name="Tritt A."/>
            <person name="Yoshinaga Y."/>
            <person name="Zwiers L.-H."/>
            <person name="Turgeon B."/>
            <person name="Goodwin S."/>
            <person name="Spatafora J."/>
            <person name="Crous P."/>
            <person name="Grigoriev I."/>
        </authorList>
    </citation>
    <scope>NUCLEOTIDE SEQUENCE</scope>
    <source>
        <strain evidence="2">CBS 116005</strain>
    </source>
</reference>
<feature type="compositionally biased region" description="Basic and acidic residues" evidence="1">
    <location>
        <begin position="333"/>
        <end position="362"/>
    </location>
</feature>
<dbReference type="AlphaFoldDB" id="A0A6G1KYU5"/>
<feature type="compositionally biased region" description="Basic residues" evidence="1">
    <location>
        <begin position="322"/>
        <end position="332"/>
    </location>
</feature>
<dbReference type="EMBL" id="ML995883">
    <property type="protein sequence ID" value="KAF2765796.1"/>
    <property type="molecule type" value="Genomic_DNA"/>
</dbReference>
<proteinExistence type="predicted"/>
<name>A0A6G1KYU5_9PEZI</name>
<feature type="region of interest" description="Disordered" evidence="1">
    <location>
        <begin position="1"/>
        <end position="36"/>
    </location>
</feature>
<sequence>MAIPPPPPGFPAGGHDFSPPRHGTPGLTEPRGRSPEPCIVISESIDVRAKQKKDGRSDTVDWALEGYSLEKAPPLPGRQASWSRVGRRQLPFDSEKLDALVKEHRQRTRTGPAHDFQQLGRRQQGVINQLIEARKLSEKNKNADWILFDVQKWQVRHFSKANETLRIQVVLKRQPKDKIKPKDSKSVSATGGYQPADIIDLYAPPKKETKDKKDKHEDVVEVLNFDLGLPENGGNHDQGRSPNQGPPPMPPPQPDPHGAPNPRAIPVDQGYPPPIQFPPQQQSPMHPFQPDPRFVNLEQFSPFMQQPEPLRARVMTRPTTPQRRRSRSARRMRQLEGEVEELKGGLRESREEFEEVRQKIDRWNLSSRGSNGSDSISTPFSGYSTSPTSLSSHSADREYYRRKQSVPYRSRSRSRDSREREERARRERREMEDSEREDRQREDRERYERDRYERARRHEGERRYGDERAGIGLAYSHVQGIDRRIRGYHPGRDAARLIPSAPRGPPVVRALAEFDDYPAGRIAEPAVLPPRRVSRRLTDRSEWTEPAVFKSAWTRRQQQARRRRDSSEDSACFV</sequence>
<organism evidence="2 3">
    <name type="scientific">Teratosphaeria nubilosa</name>
    <dbReference type="NCBI Taxonomy" id="161662"/>
    <lineage>
        <taxon>Eukaryota</taxon>
        <taxon>Fungi</taxon>
        <taxon>Dikarya</taxon>
        <taxon>Ascomycota</taxon>
        <taxon>Pezizomycotina</taxon>
        <taxon>Dothideomycetes</taxon>
        <taxon>Dothideomycetidae</taxon>
        <taxon>Mycosphaerellales</taxon>
        <taxon>Teratosphaeriaceae</taxon>
        <taxon>Teratosphaeria</taxon>
    </lineage>
</organism>
<protein>
    <submittedName>
        <fullName evidence="2">Uncharacterized protein</fullName>
    </submittedName>
</protein>
<feature type="compositionally biased region" description="Basic and acidic residues" evidence="1">
    <location>
        <begin position="413"/>
        <end position="464"/>
    </location>
</feature>
<evidence type="ECO:0000313" key="2">
    <source>
        <dbReference type="EMBL" id="KAF2765796.1"/>
    </source>
</evidence>
<feature type="compositionally biased region" description="Pro residues" evidence="1">
    <location>
        <begin position="1"/>
        <end position="10"/>
    </location>
</feature>
<evidence type="ECO:0000313" key="3">
    <source>
        <dbReference type="Proteomes" id="UP000799436"/>
    </source>
</evidence>
<dbReference type="OrthoDB" id="3895385at2759"/>
<keyword evidence="3" id="KW-1185">Reference proteome</keyword>
<evidence type="ECO:0000256" key="1">
    <source>
        <dbReference type="SAM" id="MobiDB-lite"/>
    </source>
</evidence>
<feature type="region of interest" description="Disordered" evidence="1">
    <location>
        <begin position="227"/>
        <end position="464"/>
    </location>
</feature>
<accession>A0A6G1KYU5</accession>